<reference evidence="1 2" key="1">
    <citation type="submission" date="2016-04" db="EMBL/GenBank/DDBJ databases">
        <authorList>
            <person name="Chen L."/>
            <person name="Zhuang W."/>
            <person name="Wang G."/>
        </authorList>
    </citation>
    <scope>NUCLEOTIDE SEQUENCE [LARGE SCALE GENOMIC DNA]</scope>
    <source>
        <strain evidence="2">GR20</strain>
    </source>
</reference>
<accession>A0ABX3NS56</accession>
<proteinExistence type="predicted"/>
<dbReference type="EMBL" id="LWBO01000034">
    <property type="protein sequence ID" value="OQP44105.1"/>
    <property type="molecule type" value="Genomic_DNA"/>
</dbReference>
<comment type="caution">
    <text evidence="1">The sequence shown here is derived from an EMBL/GenBank/DDBJ whole genome shotgun (WGS) entry which is preliminary data.</text>
</comment>
<organism evidence="1 2">
    <name type="scientific">Niastella koreensis</name>
    <dbReference type="NCBI Taxonomy" id="354356"/>
    <lineage>
        <taxon>Bacteria</taxon>
        <taxon>Pseudomonadati</taxon>
        <taxon>Bacteroidota</taxon>
        <taxon>Chitinophagia</taxon>
        <taxon>Chitinophagales</taxon>
        <taxon>Chitinophagaceae</taxon>
        <taxon>Niastella</taxon>
    </lineage>
</organism>
<evidence type="ECO:0000313" key="1">
    <source>
        <dbReference type="EMBL" id="OQP44105.1"/>
    </source>
</evidence>
<sequence>MMLQNRVNPLGEIIRTAARGAWMGNRGLLHNDRKEIVRPFRLLAWITCVLSFKDRKRTVMSPGLYTELFFMDEATAFAAGHRPCYECRREDYKRFKEYWLKGNSAYHFNDKTSINEIDAILHKERMGTGNSKVTFAADISELPDGTFVWFDERPFLIKGDWLYQWSPAGYGTGIAKPGKMEVVVLTPASTVNAFKAGYLPQTGV</sequence>
<name>A0ABX3NS56_9BACT</name>
<protein>
    <submittedName>
        <fullName evidence="1">Uncharacterized protein</fullName>
    </submittedName>
</protein>
<evidence type="ECO:0000313" key="2">
    <source>
        <dbReference type="Proteomes" id="UP000192277"/>
    </source>
</evidence>
<gene>
    <name evidence="1" type="ORF">A4D02_09885</name>
</gene>
<dbReference type="Proteomes" id="UP000192277">
    <property type="component" value="Unassembled WGS sequence"/>
</dbReference>
<keyword evidence="2" id="KW-1185">Reference proteome</keyword>